<dbReference type="Gene3D" id="2.60.40.10">
    <property type="entry name" value="Immunoglobulins"/>
    <property type="match status" value="3"/>
</dbReference>
<feature type="domain" description="Ig-like" evidence="1">
    <location>
        <begin position="379"/>
        <end position="500"/>
    </location>
</feature>
<dbReference type="InterPro" id="IPR007110">
    <property type="entry name" value="Ig-like_dom"/>
</dbReference>
<keyword evidence="3" id="KW-1185">Reference proteome</keyword>
<proteinExistence type="predicted"/>
<dbReference type="PROSITE" id="PS50835">
    <property type="entry name" value="IG_LIKE"/>
    <property type="match status" value="2"/>
</dbReference>
<organism evidence="2 3">
    <name type="scientific">Niastella caeni</name>
    <dbReference type="NCBI Taxonomy" id="2569763"/>
    <lineage>
        <taxon>Bacteria</taxon>
        <taxon>Pseudomonadati</taxon>
        <taxon>Bacteroidota</taxon>
        <taxon>Chitinophagia</taxon>
        <taxon>Chitinophagales</taxon>
        <taxon>Chitinophagaceae</taxon>
        <taxon>Niastella</taxon>
    </lineage>
</organism>
<dbReference type="AlphaFoldDB" id="A0A4S8HL09"/>
<feature type="domain" description="Ig-like" evidence="1">
    <location>
        <begin position="65"/>
        <end position="143"/>
    </location>
</feature>
<accession>A0A4S8HL09</accession>
<dbReference type="InterPro" id="IPR026444">
    <property type="entry name" value="Secre_tail"/>
</dbReference>
<dbReference type="InterPro" id="IPR013783">
    <property type="entry name" value="Ig-like_fold"/>
</dbReference>
<reference evidence="2 3" key="1">
    <citation type="submission" date="2019-04" db="EMBL/GenBank/DDBJ databases">
        <title>Niastella caeni sp. nov., isolated from activated sludge.</title>
        <authorList>
            <person name="Sheng M."/>
        </authorList>
    </citation>
    <scope>NUCLEOTIDE SEQUENCE [LARGE SCALE GENOMIC DNA]</scope>
    <source>
        <strain evidence="2 3">HX-2-15</strain>
    </source>
</reference>
<evidence type="ECO:0000313" key="3">
    <source>
        <dbReference type="Proteomes" id="UP000306918"/>
    </source>
</evidence>
<protein>
    <submittedName>
        <fullName evidence="2">T9SS type A sorting domain-containing protein</fullName>
    </submittedName>
</protein>
<dbReference type="OrthoDB" id="599464at2"/>
<dbReference type="Proteomes" id="UP000306918">
    <property type="component" value="Unassembled WGS sequence"/>
</dbReference>
<evidence type="ECO:0000313" key="2">
    <source>
        <dbReference type="EMBL" id="THU35980.1"/>
    </source>
</evidence>
<evidence type="ECO:0000259" key="1">
    <source>
        <dbReference type="PROSITE" id="PS50835"/>
    </source>
</evidence>
<dbReference type="Pfam" id="PF18962">
    <property type="entry name" value="Por_Secre_tail"/>
    <property type="match status" value="1"/>
</dbReference>
<gene>
    <name evidence="2" type="ORF">FAM09_21565</name>
</gene>
<dbReference type="EMBL" id="STFF01000006">
    <property type="protein sequence ID" value="THU35980.1"/>
    <property type="molecule type" value="Genomic_DNA"/>
</dbReference>
<sequence length="739" mass="77826">MVPTGLYLNLYAMNNTACLPLRSLNPYTYMNPLLKLSLLFLFAVNQLQAAPHGPEKTAAGIPDHPFKITIPVTASADNQGVLTCAITSLTLYANTTATGATFRWTSTNGFESDLQNPTITVTGTYTVKVTNSTGSGKASITVTEYKTCPNVTAFGSSLSCLPQATLYASSTVPNAQYSWVGPYYFTSTLQRPTVVDPGTYTIKVTDPSNGCSTSKTVEVASATSSTIWAANFTVPNGTIRIDTGRYKWTATHTGASTTKFSPINYEFRAGNMGAGNTGTWTSQEISIAGKANVGVAVHVRSYAKSGGVFESDTTAIGDYLRLYYKLDGGPEVLFAEKIGAINNNYENYTTVSTRSLSGSTIQIIIRARATEADEYYFFDNVTVTGASGINVQAGISGNNMITCTNSSVTLNGTSSAPGSTYNWYGPNGYSSSEQNPTVNVTGAYTLLVTEPTKGCTDTANVTVSMNTAAPVEISINNSGTITCLTSSVSITGSSTTTGVNYSWTGPYGFNASTPSTTVTRGGTYTLTATNPVNGCFTSKSTTVVENTAAPAVTISNNSPISCGTPIVTLSAITTTPNASFLWLGPEDLVDVAGTTSTSFPGIYIITVTDPANGCITTDFTEVTEDYADCAARKVTTTANVNTAEQTQMVTGVNSFTYKAYPNPVIGNGVIEFASPQNTNATVSIYNVLGTCEKVLFTGTITAGRLNRVAVPATQFPAGTYYYIINVNGKVYSGKLIIVK</sequence>
<dbReference type="NCBIfam" id="TIGR04183">
    <property type="entry name" value="Por_Secre_tail"/>
    <property type="match status" value="1"/>
</dbReference>
<name>A0A4S8HL09_9BACT</name>
<comment type="caution">
    <text evidence="2">The sequence shown here is derived from an EMBL/GenBank/DDBJ whole genome shotgun (WGS) entry which is preliminary data.</text>
</comment>